<dbReference type="NCBIfam" id="TIGR03930">
    <property type="entry name" value="WXG100_ESAT6"/>
    <property type="match status" value="1"/>
</dbReference>
<comment type="similarity">
    <text evidence="1">Belongs to the WXG100 family.</text>
</comment>
<evidence type="ECO:0000313" key="4">
    <source>
        <dbReference type="Proteomes" id="UP000199501"/>
    </source>
</evidence>
<dbReference type="SUPFAM" id="SSF140453">
    <property type="entry name" value="EsxAB dimer-like"/>
    <property type="match status" value="1"/>
</dbReference>
<name>A0A1G6V4E9_9PSEU</name>
<dbReference type="EMBL" id="FMZZ01000011">
    <property type="protein sequence ID" value="SDD47857.1"/>
    <property type="molecule type" value="Genomic_DNA"/>
</dbReference>
<evidence type="ECO:0000256" key="2">
    <source>
        <dbReference type="SAM" id="MobiDB-lite"/>
    </source>
</evidence>
<accession>A0A1G6V4E9</accession>
<evidence type="ECO:0000313" key="3">
    <source>
        <dbReference type="EMBL" id="SDD47857.1"/>
    </source>
</evidence>
<dbReference type="AlphaFoldDB" id="A0A1G6V4E9"/>
<evidence type="ECO:0000256" key="1">
    <source>
        <dbReference type="RuleBase" id="RU362001"/>
    </source>
</evidence>
<reference evidence="4" key="1">
    <citation type="submission" date="2016-10" db="EMBL/GenBank/DDBJ databases">
        <authorList>
            <person name="Varghese N."/>
            <person name="Submissions S."/>
        </authorList>
    </citation>
    <scope>NUCLEOTIDE SEQUENCE [LARGE SCALE GENOMIC DNA]</scope>
    <source>
        <strain evidence="4">IBRC-M 10403</strain>
    </source>
</reference>
<dbReference type="Proteomes" id="UP000199501">
    <property type="component" value="Unassembled WGS sequence"/>
</dbReference>
<feature type="compositionally biased region" description="Polar residues" evidence="2">
    <location>
        <begin position="91"/>
        <end position="103"/>
    </location>
</feature>
<keyword evidence="4" id="KW-1185">Reference proteome</keyword>
<dbReference type="RefSeq" id="WP_091454206.1">
    <property type="nucleotide sequence ID" value="NZ_FMZZ01000011.1"/>
</dbReference>
<gene>
    <name evidence="3" type="ORF">SAMN05216174_111215</name>
</gene>
<protein>
    <recommendedName>
        <fullName evidence="1">ESAT-6-like protein</fullName>
    </recommendedName>
</protein>
<dbReference type="STRING" id="1271860.SAMN05216174_111215"/>
<dbReference type="Gene3D" id="1.10.287.1060">
    <property type="entry name" value="ESAT-6-like"/>
    <property type="match status" value="1"/>
</dbReference>
<dbReference type="OrthoDB" id="4554345at2"/>
<dbReference type="InterPro" id="IPR010310">
    <property type="entry name" value="T7SS_ESAT-6-like"/>
</dbReference>
<dbReference type="Pfam" id="PF06013">
    <property type="entry name" value="WXG100"/>
    <property type="match status" value="1"/>
</dbReference>
<feature type="region of interest" description="Disordered" evidence="2">
    <location>
        <begin position="83"/>
        <end position="103"/>
    </location>
</feature>
<dbReference type="InterPro" id="IPR036689">
    <property type="entry name" value="ESAT-6-like_sf"/>
</dbReference>
<organism evidence="3 4">
    <name type="scientific">Actinokineospora iranica</name>
    <dbReference type="NCBI Taxonomy" id="1271860"/>
    <lineage>
        <taxon>Bacteria</taxon>
        <taxon>Bacillati</taxon>
        <taxon>Actinomycetota</taxon>
        <taxon>Actinomycetes</taxon>
        <taxon>Pseudonocardiales</taxon>
        <taxon>Pseudonocardiaceae</taxon>
        <taxon>Actinokineospora</taxon>
    </lineage>
</organism>
<sequence>MSGYGITPEEMAKAAVDVDNVNEEGRNALGSLRSNLEPLRDNWKGAASTAFATLMERFDADAAKLHDALAGISEQLKASNEAYARQEEEASSSLSNITNVLGG</sequence>
<proteinExistence type="inferred from homology"/>